<keyword evidence="12" id="KW-1185">Reference proteome</keyword>
<name>A0A8T2QRS6_CERRI</name>
<proteinExistence type="predicted"/>
<keyword evidence="1" id="KW-0479">Metal-binding</keyword>
<feature type="region of interest" description="Disordered" evidence="8">
    <location>
        <begin position="458"/>
        <end position="477"/>
    </location>
</feature>
<dbReference type="Pfam" id="PF22995">
    <property type="entry name" value="C2CH-3rd_BIRD-IDD"/>
    <property type="match status" value="1"/>
</dbReference>
<dbReference type="InterPro" id="IPR055187">
    <property type="entry name" value="C2CH-3rd_BIRD-IDD"/>
</dbReference>
<dbReference type="InterPro" id="IPR055186">
    <property type="entry name" value="C2H2-2nd_BIRD-IDD"/>
</dbReference>
<keyword evidence="9" id="KW-0732">Signal</keyword>
<evidence type="ECO:0000256" key="6">
    <source>
        <dbReference type="ARBA" id="ARBA00023163"/>
    </source>
</evidence>
<evidence type="ECO:0000256" key="2">
    <source>
        <dbReference type="ARBA" id="ARBA00022737"/>
    </source>
</evidence>
<dbReference type="SUPFAM" id="SSF57667">
    <property type="entry name" value="beta-beta-alpha zinc fingers"/>
    <property type="match status" value="1"/>
</dbReference>
<dbReference type="FunFam" id="3.30.160.60:FF:000131">
    <property type="entry name" value="protein indeterminate-domain 5, chloroplastic-like"/>
    <property type="match status" value="1"/>
</dbReference>
<dbReference type="GO" id="GO:0005634">
    <property type="term" value="C:nucleus"/>
    <property type="evidence" value="ECO:0007669"/>
    <property type="project" value="TreeGrafter"/>
</dbReference>
<gene>
    <name evidence="11" type="ORF">KP509_33G056300</name>
</gene>
<dbReference type="AlphaFoldDB" id="A0A8T2QRS6"/>
<evidence type="ECO:0000256" key="1">
    <source>
        <dbReference type="ARBA" id="ARBA00022723"/>
    </source>
</evidence>
<protein>
    <recommendedName>
        <fullName evidence="10">C2H2-type domain-containing protein</fullName>
    </recommendedName>
</protein>
<feature type="compositionally biased region" description="Polar residues" evidence="8">
    <location>
        <begin position="464"/>
        <end position="477"/>
    </location>
</feature>
<feature type="domain" description="C2H2-type" evidence="10">
    <location>
        <begin position="49"/>
        <end position="71"/>
    </location>
</feature>
<evidence type="ECO:0000256" key="7">
    <source>
        <dbReference type="PROSITE-ProRule" id="PRU00042"/>
    </source>
</evidence>
<keyword evidence="3 7" id="KW-0863">Zinc-finger</keyword>
<dbReference type="InterPro" id="IPR036236">
    <property type="entry name" value="Znf_C2H2_sf"/>
</dbReference>
<keyword evidence="6" id="KW-0804">Transcription</keyword>
<comment type="caution">
    <text evidence="11">The sequence shown here is derived from an EMBL/GenBank/DDBJ whole genome shotgun (WGS) entry which is preliminary data.</text>
</comment>
<dbReference type="Pfam" id="PF22996">
    <property type="entry name" value="C2H2-2nd_BIRD-IDD"/>
    <property type="match status" value="1"/>
</dbReference>
<dbReference type="OrthoDB" id="6354171at2759"/>
<dbReference type="SMART" id="SM00355">
    <property type="entry name" value="ZnF_C2H2"/>
    <property type="match status" value="3"/>
</dbReference>
<dbReference type="PROSITE" id="PS00028">
    <property type="entry name" value="ZINC_FINGER_C2H2_1"/>
    <property type="match status" value="1"/>
</dbReference>
<dbReference type="PROSITE" id="PS50157">
    <property type="entry name" value="ZINC_FINGER_C2H2_2"/>
    <property type="match status" value="1"/>
</dbReference>
<dbReference type="Gene3D" id="3.30.160.60">
    <property type="entry name" value="Classic Zinc Finger"/>
    <property type="match status" value="2"/>
</dbReference>
<dbReference type="GO" id="GO:0003700">
    <property type="term" value="F:DNA-binding transcription factor activity"/>
    <property type="evidence" value="ECO:0007669"/>
    <property type="project" value="TreeGrafter"/>
</dbReference>
<dbReference type="InterPro" id="IPR013087">
    <property type="entry name" value="Znf_C2H2_type"/>
</dbReference>
<dbReference type="InterPro" id="IPR031140">
    <property type="entry name" value="IDD1-16"/>
</dbReference>
<evidence type="ECO:0000313" key="12">
    <source>
        <dbReference type="Proteomes" id="UP000825935"/>
    </source>
</evidence>
<evidence type="ECO:0000256" key="9">
    <source>
        <dbReference type="SAM" id="SignalP"/>
    </source>
</evidence>
<feature type="region of interest" description="Disordered" evidence="8">
    <location>
        <begin position="214"/>
        <end position="237"/>
    </location>
</feature>
<feature type="compositionally biased region" description="Polar residues" evidence="8">
    <location>
        <begin position="218"/>
        <end position="232"/>
    </location>
</feature>
<evidence type="ECO:0000256" key="3">
    <source>
        <dbReference type="ARBA" id="ARBA00022771"/>
    </source>
</evidence>
<evidence type="ECO:0000313" key="11">
    <source>
        <dbReference type="EMBL" id="KAH7286043.1"/>
    </source>
</evidence>
<dbReference type="GO" id="GO:0008270">
    <property type="term" value="F:zinc ion binding"/>
    <property type="evidence" value="ECO:0007669"/>
    <property type="project" value="UniProtKB-KW"/>
</dbReference>
<dbReference type="InterPro" id="IPR055185">
    <property type="entry name" value="C2CH-4th_BIRD-IDD"/>
</dbReference>
<dbReference type="Proteomes" id="UP000825935">
    <property type="component" value="Chromosome 33"/>
</dbReference>
<reference evidence="11" key="1">
    <citation type="submission" date="2021-08" db="EMBL/GenBank/DDBJ databases">
        <title>WGS assembly of Ceratopteris richardii.</title>
        <authorList>
            <person name="Marchant D.B."/>
            <person name="Chen G."/>
            <person name="Jenkins J."/>
            <person name="Shu S."/>
            <person name="Leebens-Mack J."/>
            <person name="Grimwood J."/>
            <person name="Schmutz J."/>
            <person name="Soltis P."/>
            <person name="Soltis D."/>
            <person name="Chen Z.-H."/>
        </authorList>
    </citation>
    <scope>NUCLEOTIDE SEQUENCE</scope>
    <source>
        <strain evidence="11">Whitten #5841</strain>
        <tissue evidence="11">Leaf</tissue>
    </source>
</reference>
<dbReference type="PANTHER" id="PTHR10593:SF211">
    <property type="entry name" value="C2H2-TYPE DOMAIN-CONTAINING PROTEIN"/>
    <property type="match status" value="1"/>
</dbReference>
<evidence type="ECO:0000256" key="8">
    <source>
        <dbReference type="SAM" id="MobiDB-lite"/>
    </source>
</evidence>
<evidence type="ECO:0000259" key="10">
    <source>
        <dbReference type="PROSITE" id="PS50157"/>
    </source>
</evidence>
<sequence length="592" mass="64529">MSHFFPALLLLQFCNGKGGYMNALPESRKDPDAEVIALSPRSLLTTNRFVCEICNKGFQRDQNLQLHRRGHNLPWRLKQKESHEYKKKVYICPEINCVHHDPARALGDLTGIKKHFFRKHGEKKYKCDKCSKRYAVQSDWKAHLKTCGTKEYRCDCGTMFSRKDSFITHRAFCDVIESGKDKKCNEETQKQVDSEEEVCDDDCFEKNTSTPVEAAASPVSQVTGELPSSSDLTKPVLPERAPDNVIAESGITSSSLSSTWMQGTINGGTSLGPGLSLSLGMDPGPGLPSGAQVACSPNASVLPFGYPSPSESSKLSFRPLAVSESQSSSIHVPSKGAMGMLASLFSSPAHRQSRDDNYLHVNSLSANDHDHHTLSAGLSNSTHDTKNNFGFSKSYMHAASAATSATALLLKAAEMGSKTSTSSMFQGYGMDARDPCFQRSVQGIQSSFQARQQEHILRTHESQVSKSPPSRNGSTHADVSYLAPLQINSSGGSSSFLRCKMTDQGNYSILHSNWSSRDSLGYPQQNCLGYQKGQGEKEMVDFLGVAGSAGQKMGRNTTEVPPMLLHRNLESIAPLTGVKLQQNFPKPGSGIG</sequence>
<feature type="chain" id="PRO_5035949378" description="C2H2-type domain-containing protein" evidence="9">
    <location>
        <begin position="17"/>
        <end position="592"/>
    </location>
</feature>
<keyword evidence="2" id="KW-0677">Repeat</keyword>
<keyword evidence="4" id="KW-0862">Zinc</keyword>
<accession>A0A8T2QRS6</accession>
<keyword evidence="5" id="KW-0805">Transcription regulation</keyword>
<dbReference type="Pfam" id="PF12874">
    <property type="entry name" value="zf-met"/>
    <property type="match status" value="1"/>
</dbReference>
<dbReference type="Pfam" id="PF22992">
    <property type="entry name" value="C2CH-4th_BIRD-IDD"/>
    <property type="match status" value="1"/>
</dbReference>
<dbReference type="FunFam" id="3.30.160.60:FF:000554">
    <property type="entry name" value="protein indeterminate-domain 12-like"/>
    <property type="match status" value="1"/>
</dbReference>
<evidence type="ECO:0000256" key="4">
    <source>
        <dbReference type="ARBA" id="ARBA00022833"/>
    </source>
</evidence>
<organism evidence="11 12">
    <name type="scientific">Ceratopteris richardii</name>
    <name type="common">Triangle waterfern</name>
    <dbReference type="NCBI Taxonomy" id="49495"/>
    <lineage>
        <taxon>Eukaryota</taxon>
        <taxon>Viridiplantae</taxon>
        <taxon>Streptophyta</taxon>
        <taxon>Embryophyta</taxon>
        <taxon>Tracheophyta</taxon>
        <taxon>Polypodiopsida</taxon>
        <taxon>Polypodiidae</taxon>
        <taxon>Polypodiales</taxon>
        <taxon>Pteridineae</taxon>
        <taxon>Pteridaceae</taxon>
        <taxon>Parkerioideae</taxon>
        <taxon>Ceratopteris</taxon>
    </lineage>
</organism>
<feature type="signal peptide" evidence="9">
    <location>
        <begin position="1"/>
        <end position="16"/>
    </location>
</feature>
<dbReference type="PANTHER" id="PTHR10593">
    <property type="entry name" value="SERINE/THREONINE-PROTEIN KINASE RIO"/>
    <property type="match status" value="1"/>
</dbReference>
<dbReference type="EMBL" id="CM035438">
    <property type="protein sequence ID" value="KAH7286043.1"/>
    <property type="molecule type" value="Genomic_DNA"/>
</dbReference>
<evidence type="ECO:0000256" key="5">
    <source>
        <dbReference type="ARBA" id="ARBA00023015"/>
    </source>
</evidence>